<feature type="signal peptide" evidence="1">
    <location>
        <begin position="1"/>
        <end position="21"/>
    </location>
</feature>
<sequence length="135" mass="14664">MDTCHDALHMLLLLLPEDAAACQVKTRPRTPLTEATLSSYVDRPSVRLSVAFRCRARLAVSGAPLFYAISPPSVEGGRKSTSSLHRSLVQTGGGGVRSVKRVLGWTLRGISSPAEVEEWRKRSVAARSRHLVVGM</sequence>
<reference evidence="2" key="1">
    <citation type="submission" date="2018-01" db="EMBL/GenBank/DDBJ databases">
        <title>An insight into the sialome of Amazonian anophelines.</title>
        <authorList>
            <person name="Ribeiro J.M."/>
            <person name="Scarpassa V."/>
            <person name="Calvo E."/>
        </authorList>
    </citation>
    <scope>NUCLEOTIDE SEQUENCE</scope>
    <source>
        <tissue evidence="2">Salivary glands</tissue>
    </source>
</reference>
<feature type="chain" id="PRO_5014636814" evidence="1">
    <location>
        <begin position="22"/>
        <end position="135"/>
    </location>
</feature>
<name>A0A2M4C6Q1_9DIPT</name>
<organism evidence="2">
    <name type="scientific">Anopheles marajoara</name>
    <dbReference type="NCBI Taxonomy" id="58244"/>
    <lineage>
        <taxon>Eukaryota</taxon>
        <taxon>Metazoa</taxon>
        <taxon>Ecdysozoa</taxon>
        <taxon>Arthropoda</taxon>
        <taxon>Hexapoda</taxon>
        <taxon>Insecta</taxon>
        <taxon>Pterygota</taxon>
        <taxon>Neoptera</taxon>
        <taxon>Endopterygota</taxon>
        <taxon>Diptera</taxon>
        <taxon>Nematocera</taxon>
        <taxon>Culicoidea</taxon>
        <taxon>Culicidae</taxon>
        <taxon>Anophelinae</taxon>
        <taxon>Anopheles</taxon>
    </lineage>
</organism>
<evidence type="ECO:0000313" key="2">
    <source>
        <dbReference type="EMBL" id="MBW61012.1"/>
    </source>
</evidence>
<dbReference type="AlphaFoldDB" id="A0A2M4C6Q1"/>
<proteinExistence type="predicted"/>
<protein>
    <submittedName>
        <fullName evidence="2">Putative secreted protein</fullName>
    </submittedName>
</protein>
<evidence type="ECO:0000256" key="1">
    <source>
        <dbReference type="SAM" id="SignalP"/>
    </source>
</evidence>
<keyword evidence="1" id="KW-0732">Signal</keyword>
<dbReference type="EMBL" id="GGFJ01011871">
    <property type="protein sequence ID" value="MBW61012.1"/>
    <property type="molecule type" value="Transcribed_RNA"/>
</dbReference>
<accession>A0A2M4C6Q1</accession>